<reference evidence="2" key="1">
    <citation type="submission" date="2016-11" db="UniProtKB">
        <authorList>
            <consortium name="WormBaseParasite"/>
        </authorList>
    </citation>
    <scope>IDENTIFICATION</scope>
    <source>
        <strain evidence="2">KR3021</strain>
    </source>
</reference>
<name>A0AC35UA01_9BILA</name>
<proteinExistence type="predicted"/>
<evidence type="ECO:0000313" key="1">
    <source>
        <dbReference type="Proteomes" id="UP000095286"/>
    </source>
</evidence>
<evidence type="ECO:0000313" key="2">
    <source>
        <dbReference type="WBParaSite" id="RSKR_0000924700.1"/>
    </source>
</evidence>
<accession>A0AC35UA01</accession>
<dbReference type="Proteomes" id="UP000095286">
    <property type="component" value="Unplaced"/>
</dbReference>
<organism evidence="1 2">
    <name type="scientific">Rhabditophanes sp. KR3021</name>
    <dbReference type="NCBI Taxonomy" id="114890"/>
    <lineage>
        <taxon>Eukaryota</taxon>
        <taxon>Metazoa</taxon>
        <taxon>Ecdysozoa</taxon>
        <taxon>Nematoda</taxon>
        <taxon>Chromadorea</taxon>
        <taxon>Rhabditida</taxon>
        <taxon>Tylenchina</taxon>
        <taxon>Panagrolaimomorpha</taxon>
        <taxon>Strongyloidoidea</taxon>
        <taxon>Alloionematidae</taxon>
        <taxon>Rhabditophanes</taxon>
    </lineage>
</organism>
<dbReference type="WBParaSite" id="RSKR_0000924700.1">
    <property type="protein sequence ID" value="RSKR_0000924700.1"/>
    <property type="gene ID" value="RSKR_0000924700"/>
</dbReference>
<protein>
    <submittedName>
        <fullName evidence="2">DUF148 domain-containing protein</fullName>
    </submittedName>
</protein>
<sequence length="307" mass="34980">MTVKTFVSLFLIVGLVYLVERVHCDTNLDVGKGNPNKATNKFPFLALVSKKDISDFFNIRKNNDLSKKDVKEREAQWAANQGSKVKDAFDEYTAKHQQEKDAFTAKLNKAAITLSSEAREVFDRIESLKGNMDITHKEEQKAVHRILNKASKAIRDELKQKIPRQQHGKPSSPTHQQDQPKSKEVKNYGIDPNLVTEYLNIRKTSTKTKAEIKREQSEFVAKQDSPTQSKFLLHLADVDRQKAAKQQQELTKYAKLTPEAQKVFDVIKEAIADDTITYAEEKTKIKSALDNATPSVRHQLKTMKKNN</sequence>